<keyword evidence="1" id="KW-0472">Membrane</keyword>
<dbReference type="EMBL" id="CP037867">
    <property type="protein sequence ID" value="QBM27789.1"/>
    <property type="molecule type" value="Genomic_DNA"/>
</dbReference>
<feature type="transmembrane region" description="Helical" evidence="1">
    <location>
        <begin position="30"/>
        <end position="49"/>
    </location>
</feature>
<evidence type="ECO:0000313" key="3">
    <source>
        <dbReference type="Proteomes" id="UP000293912"/>
    </source>
</evidence>
<organism evidence="2 3">
    <name type="scientific">Hydrogenophaga pseudoflava</name>
    <name type="common">Pseudomonas carboxydoflava</name>
    <dbReference type="NCBI Taxonomy" id="47421"/>
    <lineage>
        <taxon>Bacteria</taxon>
        <taxon>Pseudomonadati</taxon>
        <taxon>Pseudomonadota</taxon>
        <taxon>Betaproteobacteria</taxon>
        <taxon>Burkholderiales</taxon>
        <taxon>Comamonadaceae</taxon>
        <taxon>Hydrogenophaga</taxon>
    </lineage>
</organism>
<gene>
    <name evidence="2" type="ORF">HPF_08835</name>
</gene>
<dbReference type="Proteomes" id="UP000293912">
    <property type="component" value="Chromosome"/>
</dbReference>
<dbReference type="AlphaFoldDB" id="A0A4P6WYR6"/>
<name>A0A4P6WYR6_HYDPS</name>
<evidence type="ECO:0008006" key="4">
    <source>
        <dbReference type="Google" id="ProtNLM"/>
    </source>
</evidence>
<feature type="transmembrane region" description="Helical" evidence="1">
    <location>
        <begin position="126"/>
        <end position="144"/>
    </location>
</feature>
<feature type="transmembrane region" description="Helical" evidence="1">
    <location>
        <begin position="69"/>
        <end position="90"/>
    </location>
</feature>
<evidence type="ECO:0000313" key="2">
    <source>
        <dbReference type="EMBL" id="QBM27789.1"/>
    </source>
</evidence>
<feature type="transmembrane region" description="Helical" evidence="1">
    <location>
        <begin position="102"/>
        <end position="120"/>
    </location>
</feature>
<feature type="transmembrane region" description="Helical" evidence="1">
    <location>
        <begin position="156"/>
        <end position="184"/>
    </location>
</feature>
<proteinExistence type="predicted"/>
<keyword evidence="3" id="KW-1185">Reference proteome</keyword>
<reference evidence="2 3" key="1">
    <citation type="submission" date="2019-03" db="EMBL/GenBank/DDBJ databases">
        <authorList>
            <person name="Sebastian G."/>
            <person name="Baumann P."/>
            <person name="Ruckert C."/>
            <person name="Kalinowski J."/>
            <person name="Nebel B."/>
            <person name="Takors R."/>
            <person name="Blombach B."/>
        </authorList>
    </citation>
    <scope>NUCLEOTIDE SEQUENCE [LARGE SCALE GENOMIC DNA]</scope>
    <source>
        <strain evidence="2 3">DSM 1084</strain>
    </source>
</reference>
<dbReference type="KEGG" id="hpse:HPF_08835"/>
<dbReference type="RefSeq" id="WP_066150677.1">
    <property type="nucleotide sequence ID" value="NZ_CP037867.1"/>
</dbReference>
<sequence length="185" mass="19036">MNLYTLAALPLSAERGWPELLRTRPAGWRLFLQIVLPVALLPPVVLYLAGTVGPSDIRDGSHPWGELSLLVLLAEFASVAVAGQLFRHIAGAYAMVLGPHEARLLAALAPLPLWGSAAGFALPGMAAPAAVLLTGLGLSCGIAYHGLVAMCRPREAFVAAAVVQVAAGAGLAAWGCLAVALTMLS</sequence>
<protein>
    <recommendedName>
        <fullName evidence="4">Yip1 domain protein</fullName>
    </recommendedName>
</protein>
<keyword evidence="1" id="KW-1133">Transmembrane helix</keyword>
<evidence type="ECO:0000256" key="1">
    <source>
        <dbReference type="SAM" id="Phobius"/>
    </source>
</evidence>
<accession>A0A4P6WYR6</accession>
<keyword evidence="1" id="KW-0812">Transmembrane</keyword>